<accession>A0A645CIS9</accession>
<gene>
    <name evidence="2" type="ORF">SDC9_123854</name>
</gene>
<feature type="region of interest" description="Disordered" evidence="1">
    <location>
        <begin position="105"/>
        <end position="130"/>
    </location>
</feature>
<evidence type="ECO:0000313" key="2">
    <source>
        <dbReference type="EMBL" id="MPM76855.1"/>
    </source>
</evidence>
<protein>
    <submittedName>
        <fullName evidence="2">Uncharacterized protein</fullName>
    </submittedName>
</protein>
<dbReference type="AlphaFoldDB" id="A0A645CIS9"/>
<sequence>MQPVVILRHGIGHLAITQGKHHQGCVAGGEYFIQLHLAHQIVARLPCLPCIGAIDGAHGHILRTHAHNAVLVHPLIIHAQHRCTTAHRIIRQAVFKTRGHQVQRKAGQPQHHAQQGIAPGGAQGHMPCGGPNRHRGQRLSLYLRMRLICPGYIRRVARKFVFFTLLRHDDSCAALAPLPF</sequence>
<organism evidence="2">
    <name type="scientific">bioreactor metagenome</name>
    <dbReference type="NCBI Taxonomy" id="1076179"/>
    <lineage>
        <taxon>unclassified sequences</taxon>
        <taxon>metagenomes</taxon>
        <taxon>ecological metagenomes</taxon>
    </lineage>
</organism>
<reference evidence="2" key="1">
    <citation type="submission" date="2019-08" db="EMBL/GenBank/DDBJ databases">
        <authorList>
            <person name="Kucharzyk K."/>
            <person name="Murdoch R.W."/>
            <person name="Higgins S."/>
            <person name="Loffler F."/>
        </authorList>
    </citation>
    <scope>NUCLEOTIDE SEQUENCE</scope>
</reference>
<comment type="caution">
    <text evidence="2">The sequence shown here is derived from an EMBL/GenBank/DDBJ whole genome shotgun (WGS) entry which is preliminary data.</text>
</comment>
<proteinExistence type="predicted"/>
<dbReference type="EMBL" id="VSSQ01027548">
    <property type="protein sequence ID" value="MPM76855.1"/>
    <property type="molecule type" value="Genomic_DNA"/>
</dbReference>
<name>A0A645CIS9_9ZZZZ</name>
<evidence type="ECO:0000256" key="1">
    <source>
        <dbReference type="SAM" id="MobiDB-lite"/>
    </source>
</evidence>